<dbReference type="EMBL" id="BGZK01000650">
    <property type="protein sequence ID" value="GBP54602.1"/>
    <property type="molecule type" value="Genomic_DNA"/>
</dbReference>
<feature type="region of interest" description="Disordered" evidence="1">
    <location>
        <begin position="115"/>
        <end position="146"/>
    </location>
</feature>
<sequence length="173" mass="18835">MLCPGRRGAARRRNEPALRGRNHRCCPSLIRVAIILITDEVARTSEHKRSVFYKSSRLTSGAVRHKPESRRTRPGRRGAEAAGGAAGLIEPGAASITAPAPHLTKTLHRLEVSRADASRSTPDMARATAMNSNRGGPARSGPGRNPGLMRRLWRVLNRQYSGGLCSHSLQIVY</sequence>
<protein>
    <submittedName>
        <fullName evidence="2">Uncharacterized protein</fullName>
    </submittedName>
</protein>
<evidence type="ECO:0000313" key="2">
    <source>
        <dbReference type="EMBL" id="GBP54602.1"/>
    </source>
</evidence>
<proteinExistence type="predicted"/>
<dbReference type="AlphaFoldDB" id="A0A4C1WVE7"/>
<dbReference type="Proteomes" id="UP000299102">
    <property type="component" value="Unassembled WGS sequence"/>
</dbReference>
<accession>A0A4C1WVE7</accession>
<reference evidence="2 3" key="1">
    <citation type="journal article" date="2019" name="Commun. Biol.">
        <title>The bagworm genome reveals a unique fibroin gene that provides high tensile strength.</title>
        <authorList>
            <person name="Kono N."/>
            <person name="Nakamura H."/>
            <person name="Ohtoshi R."/>
            <person name="Tomita M."/>
            <person name="Numata K."/>
            <person name="Arakawa K."/>
        </authorList>
    </citation>
    <scope>NUCLEOTIDE SEQUENCE [LARGE SCALE GENOMIC DNA]</scope>
</reference>
<evidence type="ECO:0000256" key="1">
    <source>
        <dbReference type="SAM" id="MobiDB-lite"/>
    </source>
</evidence>
<organism evidence="2 3">
    <name type="scientific">Eumeta variegata</name>
    <name type="common">Bagworm moth</name>
    <name type="synonym">Eumeta japonica</name>
    <dbReference type="NCBI Taxonomy" id="151549"/>
    <lineage>
        <taxon>Eukaryota</taxon>
        <taxon>Metazoa</taxon>
        <taxon>Ecdysozoa</taxon>
        <taxon>Arthropoda</taxon>
        <taxon>Hexapoda</taxon>
        <taxon>Insecta</taxon>
        <taxon>Pterygota</taxon>
        <taxon>Neoptera</taxon>
        <taxon>Endopterygota</taxon>
        <taxon>Lepidoptera</taxon>
        <taxon>Glossata</taxon>
        <taxon>Ditrysia</taxon>
        <taxon>Tineoidea</taxon>
        <taxon>Psychidae</taxon>
        <taxon>Oiketicinae</taxon>
        <taxon>Eumeta</taxon>
    </lineage>
</organism>
<name>A0A4C1WVE7_EUMVA</name>
<evidence type="ECO:0000313" key="3">
    <source>
        <dbReference type="Proteomes" id="UP000299102"/>
    </source>
</evidence>
<keyword evidence="3" id="KW-1185">Reference proteome</keyword>
<gene>
    <name evidence="2" type="ORF">EVAR_33071_1</name>
</gene>
<comment type="caution">
    <text evidence="2">The sequence shown here is derived from an EMBL/GenBank/DDBJ whole genome shotgun (WGS) entry which is preliminary data.</text>
</comment>
<feature type="region of interest" description="Disordered" evidence="1">
    <location>
        <begin position="58"/>
        <end position="85"/>
    </location>
</feature>